<gene>
    <name evidence="1" type="ORF">UFOVP29_66</name>
</gene>
<protein>
    <submittedName>
        <fullName evidence="1">Uncharacterized protein</fullName>
    </submittedName>
</protein>
<name>A0A6J5KLW6_9CAUD</name>
<proteinExistence type="predicted"/>
<accession>A0A6J5KLW6</accession>
<dbReference type="EMBL" id="LR796167">
    <property type="protein sequence ID" value="CAB4122761.1"/>
    <property type="molecule type" value="Genomic_DNA"/>
</dbReference>
<evidence type="ECO:0000313" key="1">
    <source>
        <dbReference type="EMBL" id="CAB4122761.1"/>
    </source>
</evidence>
<reference evidence="1" key="1">
    <citation type="submission" date="2020-04" db="EMBL/GenBank/DDBJ databases">
        <authorList>
            <person name="Chiriac C."/>
            <person name="Salcher M."/>
            <person name="Ghai R."/>
            <person name="Kavagutti S V."/>
        </authorList>
    </citation>
    <scope>NUCLEOTIDE SEQUENCE</scope>
</reference>
<sequence>MDMAFESRNFRKVQRVGINTWWQYSTLDDTAKTVGGRGYFQEAQDRFAVGDWIFCTGNDKGCVLHVNDIDPLEMNAT</sequence>
<organism evidence="1">
    <name type="scientific">uncultured Caudovirales phage</name>
    <dbReference type="NCBI Taxonomy" id="2100421"/>
    <lineage>
        <taxon>Viruses</taxon>
        <taxon>Duplodnaviria</taxon>
        <taxon>Heunggongvirae</taxon>
        <taxon>Uroviricota</taxon>
        <taxon>Caudoviricetes</taxon>
        <taxon>Peduoviridae</taxon>
        <taxon>Maltschvirus</taxon>
        <taxon>Maltschvirus maltsch</taxon>
    </lineage>
</organism>